<reference evidence="1 2" key="1">
    <citation type="submission" date="2016-10" db="EMBL/GenBank/DDBJ databases">
        <title>Description of Gloeomargarita lithophora gen. nov., sp. nov., a thylakoid-bearing basal-branching cyanobacterium with intracellular carbonates, and proposal for Gloeomargaritales ord. nov.</title>
        <authorList>
            <person name="Moreira D."/>
            <person name="Tavera R."/>
            <person name="Benzerara K."/>
            <person name="Skouri-Panet F."/>
            <person name="Couradeau E."/>
            <person name="Gerard E."/>
            <person name="Loussert C."/>
            <person name="Novelo E."/>
            <person name="Zivanovic Y."/>
            <person name="Lopez-Garcia P."/>
        </authorList>
    </citation>
    <scope>NUCLEOTIDE SEQUENCE [LARGE SCALE GENOMIC DNA]</scope>
    <source>
        <strain evidence="1 2">D10</strain>
    </source>
</reference>
<evidence type="ECO:0000313" key="1">
    <source>
        <dbReference type="EMBL" id="APB33037.1"/>
    </source>
</evidence>
<dbReference type="AlphaFoldDB" id="A0A1J0AAU9"/>
<dbReference type="NCBIfam" id="NF045598">
    <property type="entry name" value="asr1405_asl0597"/>
    <property type="match status" value="1"/>
</dbReference>
<dbReference type="RefSeq" id="WP_216634824.1">
    <property type="nucleotide sequence ID" value="NZ_CP017675.1"/>
</dbReference>
<dbReference type="KEGG" id="glt:GlitD10_0723"/>
<accession>A0A1J0AAU9</accession>
<dbReference type="Proteomes" id="UP000180235">
    <property type="component" value="Chromosome"/>
</dbReference>
<gene>
    <name evidence="1" type="ORF">GlitD10_0723</name>
</gene>
<dbReference type="InterPro" id="IPR054637">
    <property type="entry name" value="Asr1405_Asl0597-like"/>
</dbReference>
<dbReference type="EMBL" id="CP017675">
    <property type="protein sequence ID" value="APB33037.1"/>
    <property type="molecule type" value="Genomic_DNA"/>
</dbReference>
<name>A0A1J0AAU9_9CYAN</name>
<organism evidence="1 2">
    <name type="scientific">Gloeomargarita lithophora Alchichica-D10</name>
    <dbReference type="NCBI Taxonomy" id="1188229"/>
    <lineage>
        <taxon>Bacteria</taxon>
        <taxon>Bacillati</taxon>
        <taxon>Cyanobacteriota</taxon>
        <taxon>Cyanophyceae</taxon>
        <taxon>Gloeomargaritales</taxon>
        <taxon>Gloeomargaritaceae</taxon>
        <taxon>Gloeomargarita</taxon>
    </lineage>
</organism>
<keyword evidence="2" id="KW-1185">Reference proteome</keyword>
<sequence>MEGLGKFMGTPGQDVEALGLSGQRWPVYHRLQELGIPCRCEPHQPLEIDVEHPLAGLLVWSVVAQVMGTRWQQVAWLERCWQAD</sequence>
<protein>
    <submittedName>
        <fullName evidence="1">Uncharacterized protein</fullName>
    </submittedName>
</protein>
<proteinExistence type="predicted"/>
<evidence type="ECO:0000313" key="2">
    <source>
        <dbReference type="Proteomes" id="UP000180235"/>
    </source>
</evidence>